<evidence type="ECO:0000313" key="1">
    <source>
        <dbReference type="EMBL" id="MDQ9170402.1"/>
    </source>
</evidence>
<dbReference type="Proteomes" id="UP001225596">
    <property type="component" value="Unassembled WGS sequence"/>
</dbReference>
<sequence>MPASFNQARSQLQFAIDMVSGPGDLREKLCNAFKIHLLQLRPDDFPSELRQDFAALINEFCRSGLHKYGINCDRSHYLITENQSVGLVSKIITLHMHLLSHAEPGNSSGNRWF</sequence>
<name>A0ABU1BN19_9BURK</name>
<protein>
    <submittedName>
        <fullName evidence="1">Uncharacterized protein</fullName>
    </submittedName>
</protein>
<keyword evidence="2" id="KW-1185">Reference proteome</keyword>
<proteinExistence type="predicted"/>
<organism evidence="1 2">
    <name type="scientific">Keguizhuia sedimenti</name>
    <dbReference type="NCBI Taxonomy" id="3064264"/>
    <lineage>
        <taxon>Bacteria</taxon>
        <taxon>Pseudomonadati</taxon>
        <taxon>Pseudomonadota</taxon>
        <taxon>Betaproteobacteria</taxon>
        <taxon>Burkholderiales</taxon>
        <taxon>Oxalobacteraceae</taxon>
        <taxon>Keguizhuia</taxon>
    </lineage>
</organism>
<evidence type="ECO:0000313" key="2">
    <source>
        <dbReference type="Proteomes" id="UP001225596"/>
    </source>
</evidence>
<dbReference type="RefSeq" id="WP_338436323.1">
    <property type="nucleotide sequence ID" value="NZ_JAUYVH010000003.1"/>
</dbReference>
<gene>
    <name evidence="1" type="ORF">Q8A64_08250</name>
</gene>
<dbReference type="EMBL" id="JAUYVH010000003">
    <property type="protein sequence ID" value="MDQ9170402.1"/>
    <property type="molecule type" value="Genomic_DNA"/>
</dbReference>
<reference evidence="1 2" key="1">
    <citation type="submission" date="2023-08" db="EMBL/GenBank/DDBJ databases">
        <title>Oxalobacteraceae gen .nov., isolated from river sludge outside the plant.</title>
        <authorList>
            <person name="Zhao S.Y."/>
        </authorList>
    </citation>
    <scope>NUCLEOTIDE SEQUENCE [LARGE SCALE GENOMIC DNA]</scope>
    <source>
        <strain evidence="1 2">R-40</strain>
    </source>
</reference>
<comment type="caution">
    <text evidence="1">The sequence shown here is derived from an EMBL/GenBank/DDBJ whole genome shotgun (WGS) entry which is preliminary data.</text>
</comment>
<accession>A0ABU1BN19</accession>